<dbReference type="InterPro" id="IPR035706">
    <property type="entry name" value="AAA_9"/>
</dbReference>
<dbReference type="Gene3D" id="3.40.50.300">
    <property type="entry name" value="P-loop containing nucleotide triphosphate hydrolases"/>
    <property type="match status" value="5"/>
</dbReference>
<dbReference type="Gene3D" id="1.10.8.1220">
    <property type="match status" value="1"/>
</dbReference>
<feature type="compositionally biased region" description="Basic and acidic residues" evidence="15">
    <location>
        <begin position="826"/>
        <end position="840"/>
    </location>
</feature>
<dbReference type="Pfam" id="PF12780">
    <property type="entry name" value="AAA_8"/>
    <property type="match status" value="1"/>
</dbReference>
<dbReference type="FunFam" id="1.10.8.720:FF:000001">
    <property type="entry name" value="dynein heavy chain 7, axonemal"/>
    <property type="match status" value="1"/>
</dbReference>
<keyword evidence="9 14" id="KW-0175">Coiled coil</keyword>
<dbReference type="Pfam" id="PF03028">
    <property type="entry name" value="Dynein_heavy"/>
    <property type="match status" value="1"/>
</dbReference>
<dbReference type="GO" id="GO:0005874">
    <property type="term" value="C:microtubule"/>
    <property type="evidence" value="ECO:0007669"/>
    <property type="project" value="UniProtKB-KW"/>
</dbReference>
<feature type="compositionally biased region" description="Polar residues" evidence="15">
    <location>
        <begin position="19"/>
        <end position="34"/>
    </location>
</feature>
<dbReference type="Gene3D" id="1.20.140.100">
    <property type="entry name" value="Dynein heavy chain, N-terminal domain 2"/>
    <property type="match status" value="1"/>
</dbReference>
<dbReference type="GO" id="GO:0030286">
    <property type="term" value="C:dynein complex"/>
    <property type="evidence" value="ECO:0007669"/>
    <property type="project" value="UniProtKB-KW"/>
</dbReference>
<keyword evidence="17" id="KW-0378">Hydrolase</keyword>
<evidence type="ECO:0000313" key="18">
    <source>
        <dbReference type="Proteomes" id="UP000054937"/>
    </source>
</evidence>
<dbReference type="Pfam" id="PF12775">
    <property type="entry name" value="AAA_7"/>
    <property type="match status" value="1"/>
</dbReference>
<dbReference type="Pfam" id="PF17852">
    <property type="entry name" value="Dynein_AAA_lid"/>
    <property type="match status" value="1"/>
</dbReference>
<feature type="domain" description="AAA+ ATPase" evidence="16">
    <location>
        <begin position="1815"/>
        <end position="1912"/>
    </location>
</feature>
<feature type="domain" description="AAA+ ATPase" evidence="16">
    <location>
        <begin position="2862"/>
        <end position="3019"/>
    </location>
</feature>
<dbReference type="Pfam" id="PF12777">
    <property type="entry name" value="MT"/>
    <property type="match status" value="1"/>
</dbReference>
<evidence type="ECO:0000256" key="10">
    <source>
        <dbReference type="ARBA" id="ARBA00023069"/>
    </source>
</evidence>
<dbReference type="Pfam" id="PF18198">
    <property type="entry name" value="AAA_lid_11"/>
    <property type="match status" value="1"/>
</dbReference>
<comment type="caution">
    <text evidence="17">The sequence shown here is derived from an EMBL/GenBank/DDBJ whole genome shotgun (WGS) entry which is preliminary data.</text>
</comment>
<dbReference type="PANTHER" id="PTHR22878">
    <property type="entry name" value="DYNEIN HEAVY CHAIN 6, AXONEMAL-LIKE-RELATED"/>
    <property type="match status" value="1"/>
</dbReference>
<dbReference type="Pfam" id="PF08393">
    <property type="entry name" value="DHC_N2"/>
    <property type="match status" value="1"/>
</dbReference>
<evidence type="ECO:0000313" key="17">
    <source>
        <dbReference type="EMBL" id="KRX01016.1"/>
    </source>
</evidence>
<dbReference type="GO" id="GO:0008569">
    <property type="term" value="F:minus-end-directed microtubule motor activity"/>
    <property type="evidence" value="ECO:0007669"/>
    <property type="project" value="InterPro"/>
</dbReference>
<dbReference type="Proteomes" id="UP000054937">
    <property type="component" value="Unassembled WGS sequence"/>
</dbReference>
<evidence type="ECO:0000256" key="14">
    <source>
        <dbReference type="SAM" id="Coils"/>
    </source>
</evidence>
<dbReference type="InterPro" id="IPR043160">
    <property type="entry name" value="Dynein_C_barrel"/>
</dbReference>
<dbReference type="InterPro" id="IPR026983">
    <property type="entry name" value="DHC"/>
</dbReference>
<dbReference type="FunFam" id="1.20.920.20:FF:000001">
    <property type="entry name" value="dynein heavy chain 2, axonemal"/>
    <property type="match status" value="1"/>
</dbReference>
<dbReference type="PANTHER" id="PTHR22878:SF68">
    <property type="entry name" value="DYNEIN HEAVY CHAIN 6, AXONEMAL-LIKE"/>
    <property type="match status" value="1"/>
</dbReference>
<dbReference type="Gene3D" id="1.10.8.720">
    <property type="entry name" value="Region D6 of dynein motor"/>
    <property type="match status" value="1"/>
</dbReference>
<evidence type="ECO:0000256" key="3">
    <source>
        <dbReference type="ARBA" id="ARBA00022490"/>
    </source>
</evidence>
<dbReference type="Gene3D" id="6.10.140.1060">
    <property type="match status" value="1"/>
</dbReference>
<dbReference type="InterPro" id="IPR041466">
    <property type="entry name" value="Dynein_AAA5_ext"/>
</dbReference>
<dbReference type="FunFam" id="3.40.50.300:FF:000049">
    <property type="entry name" value="Dynein, axonemal, heavy chain 5"/>
    <property type="match status" value="1"/>
</dbReference>
<feature type="coiled-coil region" evidence="14">
    <location>
        <begin position="3650"/>
        <end position="3677"/>
    </location>
</feature>
<sequence>MQSNQQRGSSLSKLPRQLPQGSNQFMKDIQSQKNIKSRLYDTGFKQNTMPSVKRPQIGQQEKMLTANLASYKSRQVKQENIQRQPQSIVLHNQDNNQRNNLLQTLGKTQGNFMKNQVGSQMNDEFERKMQQLEQESHFMQLQDPNKQLESIKRARTAKKRIVSNKVKPDTFQGINQLQSNLKQQQQTVPIQYNASKSPDQRNEANFFKEKPKSAIKSSYAPKQGSTMQKKFQNMRASTALLNKQQNTMQQLGNNGAYINQYQIEDEDYSSPQKQKILHQRMRIQSGLATGVDYKEHINQTREIFGIPRGMSGKTLPPMSAQKRSTNLISAKLSKVSGNNNYNNNDQEPIIEDLDIQEEAQNNHEYIDLDLEKREFDGTEKLRTGHLIDKISGKQFIDKRYIKNGKIVTLQDQYNNEYGEEDDLKIHQNQPDLNKEEEQYILQSLKKLREPTKLDKYIDLILKNVTNINEFVYLVKRKADDPYDLQVVSFKNIIESDKKRTFKEHYTISKKGLCHYINGKPVEFIQLAYWLKERETYDEITQLSFFQNFRRWKTLKMWRKNVVRHKSQQYAKNLEEKLFVLNPIMRKTLLDFRNITFDMMNKQRFIALGDDSYSAQDSTFTLEQFKELQEKKRKDINEKIQQQSKECRKIVMKGFGESLERLKKNQYMNTKDKDGTSKKQQNLLRTKESKESAYEKLGFSDSMNYEQRSELRKECSRFLRFAYLVDFLAMESLSNIFKNSVELLQEKITGQVLDSSIFIVYQDSQQGQPNEIEPLFKVAIKENFEPIYDGIEIQELEEFMPHPYGDHTAKNFNPLYHMHLKRIKEKKEEPEGLKKKTKVEESDTEYEEDIPNEENTYERRIVPNITQKWLRINPDRNAFFNDLMKCIAEGANSIQAFERWSRHEDMLNYVNVLEEWDDMVGDDWDSPDSNYLNPSEWLAVSPSEMFEETFKKLINSAFDRVELYIFSNFKEFLLNYWENDQLDFLIYQNELLANPGTSYKFTIEKLKILEEQFKNKVPMTADQGLIKVDTSDLRIKLFKQPQQMLQKFAEFVPPMLQQRNQEIQQWLRTSIDSIKGTGLTIDEFVKRSNQLEIINKVKDKYYERFTTVVEILNIMEIQGFEFKSNEEKQIKSDIQQESFQMQKRLEQLILTAEESADKFLEKYAKEVSNDLIPQLQKQAVELDNKIQDNKFLSGKTSMEDAIKDLDELSAQMQVLLDKSKLYNQYERTLQLPMTRWEELEETQMDLFLRSSMWKSLKEWQELTAKWIDGQFTDIQVDLIKSKAEIYTKVVQKCVKRLPGNPILEKLKNKVYDFKETMPVVVALRNPELKDYHWKEIKQIIGKDFVIDDDFTLRKLINLGVVENSQEIQDIATQATQEAVLEKSYQEQLKKWESLQFVISPYSRSKDGKKSAEAHLLDAIDDLFNELDDLLSNVNNILGSRYLKKIREDVDKLQKKILFCQETLDNWVNVQKNWIYFDNIFASNDIRSKLPNESQAFDHVDKFFKKQMNQARKHLSIYKYMNKGDIKKEWIKSKDTFNSIQKSLDNLLEDKRSIFPRFYFLSNDELLEILAKSQDRGAIQKNIKKCFDGISKLIYHQDAQNLIVGMQSPENEEVFFTKNQNCRGEVEVWLLNVQEAMKETMIKKMKNGRADFDQDTQERHIWVMNQHPAQVICTVSQASWTYSSEVFIQQVEKDPLSLDTWLGINIDQLEHLTKLITQKDLPKLKHKCIVALITQDVHARDIVENLYQEDVCQVNDFLWQKQLRYYWDEDLNDGSLLVKQVNSTIKYGFEYLGATTRLVITPLTDRCWLTITGALNIQLGAAPAGPAGTGKTESTKDLGKGLGMLCVVFNCSEQIEYKMMGRLFAGLSEQGAWACLDEFNRIDIEVLSVIAQQLLTIRQALLKKENRFVFVNKEIELKADGYGVFITMNPGYAGRTELPDNLKVLFRPVSMMIPDYGLIAEIMLYAEGFESANSLSKKMVQLYKLSSEQLSQQDHYDFGMRAVKSVLNMAGSIKRQEPDENEDTILIKAMIDSNVPKFLKDDLPLFNALIQDLFPSTEIKKQDYGELSEAIQWATDNLDLQYVPSLETKVIQLFETFNVRFGVMLVGETTSGKTTCFKILQQAMTHLFKTQELFAQEEEKEENENENNKDKENPNQLTNVSQNNDQSNLENNSEVVENQDKNQNQNQDKNKKKNKKKDERYQEVLSHIINPKCISMGELYGEVNPYTQEWNDGLASSIMREAAADETEKKQWVVFDGPVDALWIENMNTVLDDNMTLCLANGQRIKLRQQMQMLFEVQDLKVASPATVSRCGMVYMVTEDLGWRPYVDSWLQTHFNATADKQEVLNQDYKQYLSELFNLSIETALQNIRTFMSEPIQTVNIQLVASLCNLLECFINEKFGFKQSNLKPDEVKRFLLNVFAFAFIWSMGATVTEKDHDTVNALVRDIFKAVLFPSQDQVFGYFLNVQNDLNFQHWSEITDEFIYNKEEQYFNLLVPTVDVCRYSFIIDQLISNQKNVYVTGPSGAGKSVLVQNLLKQVETTRNIDSVNLIFSAQTSSLVTQGGIESFLQVITKQKLGAKPSHSNVVFIDDINMPSVEKYGAQPPIELLRLFIDKNILYDRKDRFIKQITDTNLICVSAPPGGGRNHLTPRFTRHFNILCMPQPGQKILQKIFDSLLNGFFKELGFQEGVKQISHNLVNATIDVYHKILAEKLPIPSKFHYTFNLRDVSKVFQGIMMSQPGIVYNEVQMIRLWIHETSRVFHDRLINEEDRQWFYDSMIELLGRHFKPRFTKEEIFAENKIMFSDILRLDYGKEYEEIQDRTKLHRVLDEKMDDYNSFNSKNPMNLEFFNECIEHILRISRVLKQPRGNSMLIGVGGSGKQSLTKLASFMLGYQTIQVEMGKGYCLENFREFIQELMKKAGIEGSQLTFLFTDTQIIDESFLEDLNNILNSGEIPNLWNQELKSQVIDETRPHNAKLKRPEDPDTIYKTFVERVRNNLHIVLCMSPIGDALRVRCRQFPSLVDCCSLDWYSAWPAEALFQVAKRILIADENFPVAREKEKHVQMVEKIAEICKNVHISASQQAVKYEMDQRRKVYTTPKSYLDLIKQYQYSLKMKRNEFQTQQRRLNSGLTKLEEANKQVAELQITLTELKPKLEEKNVVLQQALVEVEKDAKIAAEQEALVSEETAKVQEQKDNIQSIADEAQQELDKCKPELDKAQQQVANIDRQQLTALRTMINPPEVVPIVFAAVCALFGMKNTDWATGKSLLNNIDKFMKDLLNYDKDNIPAPRLKMLERALQHPKFKIDEIAQKVSYAADIAQFCLSMKNYSDVLKNVKPKQQIVEKLSKDLAIANQELAQQQAELQKVQDRVQELKDETNKMAQEKEDLEHLMELTEKRLLNAKKLIELTADEKKRWEVTIVQLNEEIEKLFGDVFLASAEIAYNGPFTGQYRSELVNNWNEWVTEAQIPKSNNYNIVKVLGDPMLIREWMIQGLPSDQTSQENSVYIDQGYRWSLIIDPQIQAIKWLKNKEKENNLFVQKFSNPKFVNNMNLAIPNGYPVLIEDVDETIDPVLDTILSKNIYDADGRTLVKFADKEVDYHKDFRIYLTTKKPNPNYLPEIFIKVTVINFTATFEGLEDQLLAEVVKNEKPDVEIKRDENIKNLSEFRKKIEQSEKDILRLLAEANADTILDNVNLIQTLESSKETSFLINQKIKDSAELEKVINETRNKYRRVSIRGSLLYFVIKDLALIDPMYQYSLQYIQKLFVYSLTIAEKSNDLEHRLDLLIQSIMTTIFTSVSRGLFEKDKPIFSFLITTSINMNSKILDPELWGILLKGAPVQDVSKMPQNPDPNIITSLSWELAYYLEQNFQNFKDLQKNIEHRILKWREYVQSEKPLDFTLPEKWDKLDPFEKMMIVKIFRPEKLMFAVQRYVGHYLGKFFLEFPVVSMNKVHADSDNKTPIIFVLSQGADPTQQIVNFAQQSGMQDKLIPKSLGQGQGEIASQLINQGKEEGNWVFLMNCHLSKTWMPSLEQIVQTTMEEENVHPDYRLILTSMPADYFPVSVLQNGIKLTTEPPRGFKANLKRSWTGIDDNQLECENEKYTDIFHKIVWGLTYFHAIIQVRRKFGPLGWNIQYEFNDSDLETSMTVLKMLLQENDQIPWDSMQFITGHINYGGRVTDDWDRTCLITNLQRILLPKLLEQNYQFSESETYTIPQFGVVDQYLEYVEQLPIEDEPTVFGMHENANIAFQSQESQKIMETILSINSKAATISAGKSQDQVILELIESLLEELPQLIKKDDGNKELFEENEFGLLPSLSTVLLQEMARFKNLLDVIHQSLIDLKKAIAGLMVMSQDLDETYVSLINNIVPAIWVKAAYPSLKPLTSWYKDLKERINFINKWLQEGNPNYFWLSGLFFPQGFLTGVKQTHARKCQIPIDEIDFTFNILDVEKEEINFRPQDGVYIYGLFLEGAGYNIKKKTLIDSEPGQMTQIMPIIHFNLMKGKAEKQDIYRSPLYKTTARKGTLSTTGHSTNFILPIDLPTTEQPAEFWILRGTALVCSLNE</sequence>
<dbReference type="FunFam" id="3.40.50.300:FF:002141">
    <property type="entry name" value="Dynein heavy chain"/>
    <property type="match status" value="1"/>
</dbReference>
<evidence type="ECO:0000256" key="5">
    <source>
        <dbReference type="ARBA" id="ARBA00022737"/>
    </source>
</evidence>
<dbReference type="SUPFAM" id="SSF52540">
    <property type="entry name" value="P-loop containing nucleoside triphosphate hydrolases"/>
    <property type="match status" value="4"/>
</dbReference>
<keyword evidence="12" id="KW-0206">Cytoskeleton</keyword>
<dbReference type="Gene3D" id="1.10.8.710">
    <property type="match status" value="1"/>
</dbReference>
<dbReference type="InterPro" id="IPR042222">
    <property type="entry name" value="Dynein_2_N"/>
</dbReference>
<organism evidence="17 18">
    <name type="scientific">Pseudocohnilembus persalinus</name>
    <name type="common">Ciliate</name>
    <dbReference type="NCBI Taxonomy" id="266149"/>
    <lineage>
        <taxon>Eukaryota</taxon>
        <taxon>Sar</taxon>
        <taxon>Alveolata</taxon>
        <taxon>Ciliophora</taxon>
        <taxon>Intramacronucleata</taxon>
        <taxon>Oligohymenophorea</taxon>
        <taxon>Scuticociliatia</taxon>
        <taxon>Philasterida</taxon>
        <taxon>Pseudocohnilembidae</taxon>
        <taxon>Pseudocohnilembus</taxon>
    </lineage>
</organism>
<dbReference type="Gene3D" id="3.20.180.20">
    <property type="entry name" value="Dynein heavy chain, N-terminal domain 2"/>
    <property type="match status" value="1"/>
</dbReference>
<dbReference type="InterPro" id="IPR027417">
    <property type="entry name" value="P-loop_NTPase"/>
</dbReference>
<keyword evidence="6" id="KW-0547">Nucleotide-binding</keyword>
<feature type="compositionally biased region" description="Low complexity" evidence="15">
    <location>
        <begin position="2165"/>
        <end position="2185"/>
    </location>
</feature>
<gene>
    <name evidence="17" type="ORF">PPERSA_09622</name>
</gene>
<dbReference type="Gene3D" id="1.20.58.1120">
    <property type="match status" value="1"/>
</dbReference>
<feature type="region of interest" description="Disordered" evidence="15">
    <location>
        <begin position="1"/>
        <end position="34"/>
    </location>
</feature>
<feature type="compositionally biased region" description="Acidic residues" evidence="15">
    <location>
        <begin position="2134"/>
        <end position="2143"/>
    </location>
</feature>
<evidence type="ECO:0000256" key="1">
    <source>
        <dbReference type="ARBA" id="ARBA00004430"/>
    </source>
</evidence>
<dbReference type="CDD" id="cd00009">
    <property type="entry name" value="AAA"/>
    <property type="match status" value="1"/>
</dbReference>
<dbReference type="InterPro" id="IPR024743">
    <property type="entry name" value="Dynein_HC_stalk"/>
</dbReference>
<dbReference type="GO" id="GO:0005930">
    <property type="term" value="C:axoneme"/>
    <property type="evidence" value="ECO:0007669"/>
    <property type="project" value="UniProtKB-SubCell"/>
</dbReference>
<feature type="region of interest" description="Disordered" evidence="15">
    <location>
        <begin position="192"/>
        <end position="226"/>
    </location>
</feature>
<comment type="subcellular location">
    <subcellularLocation>
        <location evidence="1">Cytoplasm</location>
        <location evidence="1">Cytoskeleton</location>
        <location evidence="1">Cilium axoneme</location>
    </subcellularLocation>
</comment>
<keyword evidence="4" id="KW-0493">Microtubule</keyword>
<feature type="compositionally biased region" description="Polar residues" evidence="15">
    <location>
        <begin position="1"/>
        <end position="12"/>
    </location>
</feature>
<comment type="similarity">
    <text evidence="2">Belongs to the dynein heavy chain family.</text>
</comment>
<dbReference type="FunFam" id="3.10.490.20:FF:000008">
    <property type="entry name" value="dynein heavy chain 2, axonemal"/>
    <property type="match status" value="1"/>
</dbReference>
<dbReference type="InterPro" id="IPR013602">
    <property type="entry name" value="Dynein_heavy_linker"/>
</dbReference>
<dbReference type="InterPro" id="IPR024317">
    <property type="entry name" value="Dynein_heavy_chain_D4_dom"/>
</dbReference>
<dbReference type="InterPro" id="IPR041589">
    <property type="entry name" value="DNAH3_AAA_lid_1"/>
</dbReference>
<dbReference type="Gene3D" id="3.10.490.20">
    <property type="match status" value="1"/>
</dbReference>
<feature type="region of interest" description="Disordered" evidence="15">
    <location>
        <begin position="2134"/>
        <end position="2199"/>
    </location>
</feature>
<dbReference type="OrthoDB" id="292742at2759"/>
<feature type="coiled-coil region" evidence="14">
    <location>
        <begin position="3122"/>
        <end position="3216"/>
    </location>
</feature>
<dbReference type="InterPro" id="IPR041228">
    <property type="entry name" value="Dynein_C"/>
</dbReference>
<evidence type="ECO:0000256" key="11">
    <source>
        <dbReference type="ARBA" id="ARBA00023175"/>
    </source>
</evidence>
<dbReference type="Pfam" id="PF12774">
    <property type="entry name" value="AAA_6"/>
    <property type="match status" value="1"/>
</dbReference>
<evidence type="ECO:0000256" key="2">
    <source>
        <dbReference type="ARBA" id="ARBA00008887"/>
    </source>
</evidence>
<name>A0A0V0QFV8_PSEPJ</name>
<dbReference type="OMA" id="NEDIWRI"/>
<dbReference type="InterPro" id="IPR035699">
    <property type="entry name" value="AAA_6"/>
</dbReference>
<evidence type="ECO:0000256" key="15">
    <source>
        <dbReference type="SAM" id="MobiDB-lite"/>
    </source>
</evidence>
<evidence type="ECO:0000256" key="9">
    <source>
        <dbReference type="ARBA" id="ARBA00023054"/>
    </source>
</evidence>
<dbReference type="SMART" id="SM00382">
    <property type="entry name" value="AAA"/>
    <property type="match status" value="3"/>
</dbReference>
<dbReference type="Gene3D" id="1.20.1270.280">
    <property type="match status" value="1"/>
</dbReference>
<dbReference type="Gene3D" id="1.10.287.2620">
    <property type="match status" value="1"/>
</dbReference>
<dbReference type="InterPro" id="IPR041658">
    <property type="entry name" value="AAA_lid_11"/>
</dbReference>
<evidence type="ECO:0000259" key="16">
    <source>
        <dbReference type="SMART" id="SM00382"/>
    </source>
</evidence>
<reference evidence="17 18" key="1">
    <citation type="journal article" date="2015" name="Sci. Rep.">
        <title>Genome of the facultative scuticociliatosis pathogen Pseudocohnilembus persalinus provides insight into its virulence through horizontal gene transfer.</title>
        <authorList>
            <person name="Xiong J."/>
            <person name="Wang G."/>
            <person name="Cheng J."/>
            <person name="Tian M."/>
            <person name="Pan X."/>
            <person name="Warren A."/>
            <person name="Jiang C."/>
            <person name="Yuan D."/>
            <person name="Miao W."/>
        </authorList>
    </citation>
    <scope>NUCLEOTIDE SEQUENCE [LARGE SCALE GENOMIC DNA]</scope>
    <source>
        <strain evidence="17">36N120E</strain>
    </source>
</reference>
<evidence type="ECO:0000256" key="8">
    <source>
        <dbReference type="ARBA" id="ARBA00023017"/>
    </source>
</evidence>
<protein>
    <submittedName>
        <fullName evidence="17">p-loop containing nucleoside triphosphate hydrolase</fullName>
    </submittedName>
</protein>
<keyword evidence="3" id="KW-0963">Cytoplasm</keyword>
<feature type="compositionally biased region" description="Basic and acidic residues" evidence="15">
    <location>
        <begin position="198"/>
        <end position="212"/>
    </location>
</feature>
<dbReference type="GO" id="GO:0007018">
    <property type="term" value="P:microtubule-based movement"/>
    <property type="evidence" value="ECO:0007669"/>
    <property type="project" value="InterPro"/>
</dbReference>
<dbReference type="FunFam" id="1.10.8.710:FF:000004">
    <property type="entry name" value="Dynein axonemal heavy chain 6"/>
    <property type="match status" value="1"/>
</dbReference>
<dbReference type="Pfam" id="PF18199">
    <property type="entry name" value="Dynein_C"/>
    <property type="match status" value="1"/>
</dbReference>
<dbReference type="InterPro" id="IPR004273">
    <property type="entry name" value="Dynein_heavy_D6_P-loop"/>
</dbReference>
<keyword evidence="8" id="KW-0243">Dynein</keyword>
<dbReference type="InterPro" id="IPR042228">
    <property type="entry name" value="Dynein_linker_3"/>
</dbReference>
<keyword evidence="11" id="KW-0505">Motor protein</keyword>
<dbReference type="GO" id="GO:0051959">
    <property type="term" value="F:dynein light intermediate chain binding"/>
    <property type="evidence" value="ECO:0007669"/>
    <property type="project" value="InterPro"/>
</dbReference>
<feature type="domain" description="AAA+ ATPase" evidence="16">
    <location>
        <begin position="2510"/>
        <end position="2658"/>
    </location>
</feature>
<dbReference type="FunFam" id="3.40.50.300:FF:000362">
    <property type="entry name" value="Dynein, axonemal, heavy chain 6"/>
    <property type="match status" value="1"/>
</dbReference>
<dbReference type="FunFam" id="1.20.920.30:FF:000005">
    <property type="entry name" value="Dynein, axonemal, heavy chain 2"/>
    <property type="match status" value="1"/>
</dbReference>
<feature type="compositionally biased region" description="Polar residues" evidence="15">
    <location>
        <begin position="2152"/>
        <end position="2164"/>
    </location>
</feature>
<dbReference type="GO" id="GO:0016787">
    <property type="term" value="F:hydrolase activity"/>
    <property type="evidence" value="ECO:0007669"/>
    <property type="project" value="UniProtKB-KW"/>
</dbReference>
<keyword evidence="18" id="KW-1185">Reference proteome</keyword>
<evidence type="ECO:0000256" key="7">
    <source>
        <dbReference type="ARBA" id="ARBA00022840"/>
    </source>
</evidence>
<dbReference type="GO" id="GO:0045505">
    <property type="term" value="F:dynein intermediate chain binding"/>
    <property type="evidence" value="ECO:0007669"/>
    <property type="project" value="InterPro"/>
</dbReference>
<keyword evidence="7" id="KW-0067">ATP-binding</keyword>
<dbReference type="Pfam" id="PF17857">
    <property type="entry name" value="AAA_lid_1"/>
    <property type="match status" value="1"/>
</dbReference>
<dbReference type="Gene3D" id="1.20.920.20">
    <property type="match status" value="1"/>
</dbReference>
<proteinExistence type="inferred from homology"/>
<dbReference type="InterPro" id="IPR043157">
    <property type="entry name" value="Dynein_AAA1S"/>
</dbReference>
<dbReference type="InterPro" id="IPR003593">
    <property type="entry name" value="AAA+_ATPase"/>
</dbReference>
<evidence type="ECO:0000256" key="6">
    <source>
        <dbReference type="ARBA" id="ARBA00022741"/>
    </source>
</evidence>
<feature type="region of interest" description="Disordered" evidence="15">
    <location>
        <begin position="826"/>
        <end position="849"/>
    </location>
</feature>
<evidence type="ECO:0000256" key="13">
    <source>
        <dbReference type="ARBA" id="ARBA00023273"/>
    </source>
</evidence>
<dbReference type="Gene3D" id="1.20.920.30">
    <property type="match status" value="1"/>
</dbReference>
<feature type="coiled-coil region" evidence="14">
    <location>
        <begin position="115"/>
        <end position="142"/>
    </location>
</feature>
<evidence type="ECO:0000256" key="12">
    <source>
        <dbReference type="ARBA" id="ARBA00023212"/>
    </source>
</evidence>
<dbReference type="EMBL" id="LDAU01000180">
    <property type="protein sequence ID" value="KRX01016.1"/>
    <property type="molecule type" value="Genomic_DNA"/>
</dbReference>
<dbReference type="FunFam" id="1.10.8.1220:FF:000001">
    <property type="entry name" value="Dynein axonemal heavy chain 5"/>
    <property type="match status" value="1"/>
</dbReference>
<dbReference type="FunFam" id="3.40.50.300:FF:000063">
    <property type="entry name" value="dynein heavy chain 6, axonemal"/>
    <property type="match status" value="1"/>
</dbReference>
<feature type="coiled-coil region" evidence="14">
    <location>
        <begin position="3337"/>
        <end position="3427"/>
    </location>
</feature>
<dbReference type="GO" id="GO:0005524">
    <property type="term" value="F:ATP binding"/>
    <property type="evidence" value="ECO:0007669"/>
    <property type="project" value="UniProtKB-KW"/>
</dbReference>
<keyword evidence="10" id="KW-0969">Cilium</keyword>
<dbReference type="FunFam" id="3.20.180.20:FF:000001">
    <property type="entry name" value="Dynein axonemal heavy chain 5"/>
    <property type="match status" value="1"/>
</dbReference>
<dbReference type="Gene3D" id="1.10.472.130">
    <property type="match status" value="1"/>
</dbReference>
<dbReference type="InterPro" id="IPR042219">
    <property type="entry name" value="AAA_lid_11_sf"/>
</dbReference>
<keyword evidence="5" id="KW-0677">Repeat</keyword>
<accession>A0A0V0QFV8</accession>
<dbReference type="Pfam" id="PF12781">
    <property type="entry name" value="AAA_9"/>
    <property type="match status" value="1"/>
</dbReference>
<keyword evidence="13" id="KW-0966">Cell projection</keyword>
<evidence type="ECO:0000256" key="4">
    <source>
        <dbReference type="ARBA" id="ARBA00022701"/>
    </source>
</evidence>
<dbReference type="InParanoid" id="A0A0V0QFV8"/>